<evidence type="ECO:0000313" key="12">
    <source>
        <dbReference type="EMBL" id="KAF5667690.1"/>
    </source>
</evidence>
<gene>
    <name evidence="12" type="ORF">FCIRC_9848</name>
</gene>
<evidence type="ECO:0000256" key="2">
    <source>
        <dbReference type="ARBA" id="ARBA00002692"/>
    </source>
</evidence>
<evidence type="ECO:0000256" key="6">
    <source>
        <dbReference type="ARBA" id="ARBA00022824"/>
    </source>
</evidence>
<evidence type="ECO:0000313" key="13">
    <source>
        <dbReference type="Proteomes" id="UP000572754"/>
    </source>
</evidence>
<evidence type="ECO:0000256" key="3">
    <source>
        <dbReference type="ARBA" id="ARBA00004319"/>
    </source>
</evidence>
<comment type="subcellular location">
    <subcellularLocation>
        <location evidence="3">Endoplasmic reticulum lumen</location>
    </subcellularLocation>
</comment>
<proteinExistence type="inferred from homology"/>
<dbReference type="GO" id="GO:0006457">
    <property type="term" value="P:protein folding"/>
    <property type="evidence" value="ECO:0007669"/>
    <property type="project" value="TreeGrafter"/>
</dbReference>
<dbReference type="InterPro" id="IPR013766">
    <property type="entry name" value="Thioredoxin_domain"/>
</dbReference>
<evidence type="ECO:0000256" key="7">
    <source>
        <dbReference type="ARBA" id="ARBA00023235"/>
    </source>
</evidence>
<keyword evidence="8" id="KW-0676">Redox-active center</keyword>
<dbReference type="Pfam" id="PF00085">
    <property type="entry name" value="Thioredoxin"/>
    <property type="match status" value="1"/>
</dbReference>
<dbReference type="PANTHER" id="PTHR18929">
    <property type="entry name" value="PROTEIN DISULFIDE ISOMERASE"/>
    <property type="match status" value="1"/>
</dbReference>
<evidence type="ECO:0000256" key="10">
    <source>
        <dbReference type="SAM" id="MobiDB-lite"/>
    </source>
</evidence>
<keyword evidence="6" id="KW-0256">Endoplasmic reticulum</keyword>
<accession>A0A8H5T8N9</accession>
<dbReference type="Gene3D" id="3.40.30.10">
    <property type="entry name" value="Glutaredoxin"/>
    <property type="match status" value="3"/>
</dbReference>
<feature type="domain" description="Thioredoxin" evidence="11">
    <location>
        <begin position="374"/>
        <end position="520"/>
    </location>
</feature>
<keyword evidence="7 12" id="KW-0413">Isomerase</keyword>
<dbReference type="PROSITE" id="PS51352">
    <property type="entry name" value="THIOREDOXIN_2"/>
    <property type="match status" value="1"/>
</dbReference>
<reference evidence="13" key="1">
    <citation type="journal article" date="2020" name="BMC Genomics">
        <title>Correction to: Identification and distribution of gene clusters required for synthesis of sphingolipid metabolism inhibitors in diverse species of the filamentous fungus Fusarium.</title>
        <authorList>
            <person name="Kim H.S."/>
            <person name="Lohmar J.M."/>
            <person name="Busman M."/>
            <person name="Brown D.W."/>
            <person name="Naumann T.A."/>
            <person name="Divon H.H."/>
            <person name="Lysoe E."/>
            <person name="Uhlig S."/>
            <person name="Proctor R.H."/>
        </authorList>
    </citation>
    <scope>NUCLEOTIDE SEQUENCE [LARGE SCALE GENOMIC DNA]</scope>
    <source>
        <strain evidence="13">NRRL 25331</strain>
    </source>
</reference>
<dbReference type="GO" id="GO:0005788">
    <property type="term" value="C:endoplasmic reticulum lumen"/>
    <property type="evidence" value="ECO:0007669"/>
    <property type="project" value="UniProtKB-SubCell"/>
</dbReference>
<protein>
    <recommendedName>
        <fullName evidence="9">Protein disulfide-isomerase</fullName>
        <ecNumber evidence="5">5.3.4.1</ecNumber>
    </recommendedName>
</protein>
<dbReference type="CDD" id="cd02981">
    <property type="entry name" value="PDI_b_family"/>
    <property type="match status" value="1"/>
</dbReference>
<dbReference type="EMBL" id="JAAQPE010000349">
    <property type="protein sequence ID" value="KAF5667690.1"/>
    <property type="molecule type" value="Genomic_DNA"/>
</dbReference>
<organism evidence="12 13">
    <name type="scientific">Fusarium circinatum</name>
    <name type="common">Pitch canker fungus</name>
    <name type="synonym">Gibberella circinata</name>
    <dbReference type="NCBI Taxonomy" id="48490"/>
    <lineage>
        <taxon>Eukaryota</taxon>
        <taxon>Fungi</taxon>
        <taxon>Dikarya</taxon>
        <taxon>Ascomycota</taxon>
        <taxon>Pezizomycotina</taxon>
        <taxon>Sordariomycetes</taxon>
        <taxon>Hypocreomycetidae</taxon>
        <taxon>Hypocreales</taxon>
        <taxon>Nectriaceae</taxon>
        <taxon>Fusarium</taxon>
        <taxon>Fusarium fujikuroi species complex</taxon>
    </lineage>
</organism>
<evidence type="ECO:0000256" key="9">
    <source>
        <dbReference type="ARBA" id="ARBA00039846"/>
    </source>
</evidence>
<evidence type="ECO:0000259" key="11">
    <source>
        <dbReference type="PROSITE" id="PS51352"/>
    </source>
</evidence>
<dbReference type="EC" id="5.3.4.1" evidence="5"/>
<evidence type="ECO:0000256" key="8">
    <source>
        <dbReference type="ARBA" id="ARBA00023284"/>
    </source>
</evidence>
<sequence length="567" mass="63812">MIWLCPYGFFCIRARIPKDRYSQLSPLTIFVIGCRTYMSSVLVYKPVSIAVPSSKKQFLLFRFQTKLHTFVWTHSVSDLGEDDFFDLVHSDNFALVLFASDLSPKANLVRVDCSTNGKVCDDVGVLHVPEVGLSRGRGRLTVYRGDLDPSAYYNPLSLNKFSTKHLVYSRLLSFIERQHGPAVMELTDANYHEFLSTDYVSIVAFIDDQDKDLVELYSQVAEQLRGEYAFAISYNSSRANDEGVARPGILLLSTFDERRSSYEGPFDHDALQLFIRKYGTPLIGELHPEVYASFAETNLPLAQILVASPTERDHLVDLLYPLARRLSSVLTFVTVDLNRYPQRAALLNLADGTKLGFAIENVTSTEKFPLKARSVNAESITDFVQDFVAGKLKPEVRSQPIPVEQQGLCVELVGHTFRETAFDETRDVLVEFYTPWCDYCLESHDVLEELAVHYRDVGLSDKISVAKIDVSSNDVPELITGYPTLKLYPAGRNPPVTFQGNYHEPIPLATLISFIRDHGRNQQEARPSQYSDPSIVSEPMIPLEAGQAELASHSSNKPILSHQHEEL</sequence>
<dbReference type="Proteomes" id="UP000572754">
    <property type="component" value="Unassembled WGS sequence"/>
</dbReference>
<dbReference type="SUPFAM" id="SSF52833">
    <property type="entry name" value="Thioredoxin-like"/>
    <property type="match status" value="4"/>
</dbReference>
<dbReference type="CDD" id="cd02982">
    <property type="entry name" value="PDI_b'_family"/>
    <property type="match status" value="1"/>
</dbReference>
<feature type="region of interest" description="Disordered" evidence="10">
    <location>
        <begin position="545"/>
        <end position="567"/>
    </location>
</feature>
<name>A0A8H5T8N9_FUSCI</name>
<evidence type="ECO:0000256" key="5">
    <source>
        <dbReference type="ARBA" id="ARBA00012723"/>
    </source>
</evidence>
<dbReference type="PANTHER" id="PTHR18929:SF132">
    <property type="entry name" value="PROTEIN DISULFIDE-ISOMERASE A3"/>
    <property type="match status" value="1"/>
</dbReference>
<comment type="function">
    <text evidence="2">Participates in the folding of proteins containing disulfide bonds, may be involved in glycosylation, prolyl hydroxylation and triglyceride transfer.</text>
</comment>
<evidence type="ECO:0000256" key="4">
    <source>
        <dbReference type="ARBA" id="ARBA00006347"/>
    </source>
</evidence>
<dbReference type="GO" id="GO:0003756">
    <property type="term" value="F:protein disulfide isomerase activity"/>
    <property type="evidence" value="ECO:0007669"/>
    <property type="project" value="UniProtKB-EC"/>
</dbReference>
<dbReference type="AlphaFoldDB" id="A0A8H5T8N9"/>
<dbReference type="GO" id="GO:0034976">
    <property type="term" value="P:response to endoplasmic reticulum stress"/>
    <property type="evidence" value="ECO:0007669"/>
    <property type="project" value="TreeGrafter"/>
</dbReference>
<comment type="catalytic activity">
    <reaction evidence="1">
        <text>Catalyzes the rearrangement of -S-S- bonds in proteins.</text>
        <dbReference type="EC" id="5.3.4.1"/>
    </reaction>
</comment>
<comment type="caution">
    <text evidence="12">The sequence shown here is derived from an EMBL/GenBank/DDBJ whole genome shotgun (WGS) entry which is preliminary data.</text>
</comment>
<evidence type="ECO:0000256" key="1">
    <source>
        <dbReference type="ARBA" id="ARBA00001182"/>
    </source>
</evidence>
<keyword evidence="13" id="KW-1185">Reference proteome</keyword>
<reference evidence="12 13" key="2">
    <citation type="submission" date="2020-05" db="EMBL/GenBank/DDBJ databases">
        <title>Identification and distribution of gene clusters putatively required for synthesis of sphingolipid metabolism inhibitors in phylogenetically diverse species of the filamentous fungus Fusarium.</title>
        <authorList>
            <person name="Kim H.-S."/>
            <person name="Busman M."/>
            <person name="Brown D.W."/>
            <person name="Divon H."/>
            <person name="Uhlig S."/>
            <person name="Proctor R.H."/>
        </authorList>
    </citation>
    <scope>NUCLEOTIDE SEQUENCE [LARGE SCALE GENOMIC DNA]</scope>
    <source>
        <strain evidence="12 13">NRRL 25331</strain>
    </source>
</reference>
<comment type="similarity">
    <text evidence="4">Belongs to the protein disulfide isomerase family.</text>
</comment>
<dbReference type="Pfam" id="PF13848">
    <property type="entry name" value="Thioredoxin_6"/>
    <property type="match status" value="1"/>
</dbReference>
<dbReference type="InterPro" id="IPR036249">
    <property type="entry name" value="Thioredoxin-like_sf"/>
</dbReference>